<feature type="compositionally biased region" description="Basic and acidic residues" evidence="1">
    <location>
        <begin position="731"/>
        <end position="765"/>
    </location>
</feature>
<evidence type="ECO:0000256" key="1">
    <source>
        <dbReference type="SAM" id="MobiDB-lite"/>
    </source>
</evidence>
<feature type="compositionally biased region" description="Basic and acidic residues" evidence="1">
    <location>
        <begin position="1455"/>
        <end position="1465"/>
    </location>
</feature>
<comment type="caution">
    <text evidence="2">The sequence shown here is derived from an EMBL/GenBank/DDBJ whole genome shotgun (WGS) entry which is preliminary data.</text>
</comment>
<feature type="region of interest" description="Disordered" evidence="1">
    <location>
        <begin position="1159"/>
        <end position="1248"/>
    </location>
</feature>
<dbReference type="InterPro" id="IPR023398">
    <property type="entry name" value="TIF_eIF4e-like"/>
</dbReference>
<accession>A0A086L0P6</accession>
<dbReference type="InterPro" id="IPR001040">
    <property type="entry name" value="TIF_eIF_4E"/>
</dbReference>
<feature type="compositionally biased region" description="Basic and acidic residues" evidence="1">
    <location>
        <begin position="1288"/>
        <end position="1299"/>
    </location>
</feature>
<feature type="compositionally biased region" description="Basic and acidic residues" evidence="1">
    <location>
        <begin position="1311"/>
        <end position="1328"/>
    </location>
</feature>
<feature type="compositionally biased region" description="Low complexity" evidence="1">
    <location>
        <begin position="1"/>
        <end position="17"/>
    </location>
</feature>
<sequence>MASSAFSSSPACSAPSSGVVDSRPKPCVPDPESDEQTCCGTAGKEPQNLSPTKIRSVSLDGSTEISDSFSSASVTINAPACVSLEQGLQVCSQLSWVSLSLQDERNCTEACFAIAGTNRTPQCQRSYLEHDELFSPASATAGSLPSCPCSPSVSTRMCSPRGHGACTPRARCVPRPPTLTLPPQVADARKGKPQADSAVNEFLPACVFTSQRQSSAETRLSADPSTVGVDQPSVANNPTQFGAEGGCRKEPREGACERNDASDRRASPTGGPEQAAATENDGGKLQKAADVREEGRTADPHAVAVSPLPSRDSNASAPALADSELVRSPVALVPAPNPASVTTKKSDKEAFRIGDRQEAEARESASAFLQLSRVIPERQEAAGGMPLSSPSRGTEGTTVSLKLSADLTCFSPSLSERTTAAAMTGTPSCDLDSRGSFSSDVCKQPFSGLSDASPLSHSSPDERAGKAGLVCCSAAASNDDAGFLSPGICPAGHSLSTTESAGSIRSPSTPPRLEAESPEYGLPRSLSPEASAHQRLPTPNEEAALPSAYAARCDSEELYVLPTTRDDRTTPKAVLASQEEETPMAGSARRRWASFDVQDSDTDLFDDDTCGESDLNSSFGISEADNRSRLGSGSRVSRATARLPRREAQRSCEGPQALQRLGASLKAGRGKGKPSLGADRTGRKGGVDASKESAACGLLSIQRAGDSHAFATAFAGYNRFSALSNGEARSEKDASQLVHAGEEARTKVQGARERGRQLNKGHEAEALTAGSKNRDVRDSLLGDRLGKASGDTGDRLPGASLEGFELFRNTLTLQLLQGRELGVRFVEGSEKVEGGSERKQREEQDEGWVVAGRKRKPVAEAGGSRRAGREVEGKGRGKRDERPVEWIAWLDPCTSAGNVTTASTTGHKATASPSVSAVDSVSGTEKSGDMEKGAYMSRDGEDSAQDGGAAETTEEPVCPSGRKEGKEGKGKSSGADGKSDGCGGAVSLSKQLQEEYEQGLERVGRMSSWTAVSPFLAWWLPASASRGNLHNLCFFKNPVKPLWEHPENIKGGHFALRRFAAKTTVQEMFLLLASTVLKDESVGAVRHCNGIVLCIRHHWRKHKIEFWTASLDSGVLAQQEGLLRRLLSQLPGSAGHGVELEFISHREVVQRNQVKLMRARGKAPKAASGKSGSADGFQVGSSSPGISMQKPFVPRSSFSGSEIAAPPLLPEGPFAPGTKKKINEKRSGKSKHCATGGEQNPGECVDQECGGRETLSALGKKASACEVQSSQLDNERSLAPRHGPGVHAEVDDYGREQRGETLTPTARQGPRKKDSKGEANQTEKKRPAACEGGTTTFNTPRSARGSGDCGSSLLREEVGEFVDAENRDGADLGSMWTREEQRGSGIRGRGPAKSGGLPALMQSPLLLSSETLPFPGRLPVWAAGARTSGPLSEPPQPGNAWEEEVPAFSGDSEARGLEIEAQRESEDAEPQFGGSGPGGRETLCQRLQLWQPEGLVSTESSTVESQAASTSPLIRPGRGYPRQIPPPGRRGMLGSFLSTLDSTSWSPAAQKSGAFANGGEACAADSKAAGFSASSTASRWGGDPAFSRSRHVEGQACGPAPLAREEGRTGSGLKAGKSRGGMLPGSKGAGPRRGARDGREDLSNAGYRSSGRGASRGPSWSVYFANEEEQRRRLATTMVARIDVKSIPDYFSMQLAANLGGTSIGSAAALQVGVGGSLTAASSPLGFGFLAPHSGVLTTLTTSSSTHTSEGGAGTTRGPTEGGEVTAGPLPGPGEFKTGATAPLFPLLAGAGIPLPDGFSPQLLASPSVGRAVATVLQVQQLPFSPVMESVQQQLGLLPPKKDGDLELQGMSGAPGEGSARGADLLQDLCLPPLLGSSALARPTSPMSSPSAVSPQELLQGDWKPGDPKERAARTPEQAPCPKRPFAFNPQAAVFRPSWSAEGQLSEGMAAPQGEGEATAYAEEKKNQSPLGETETTCEDNKAAGNRRQRAAGARDESEEFAGGRQTIAAICHALPAAAHAVEPRVHAGESHARYAAGVDGPAEVKRE</sequence>
<dbReference type="Proteomes" id="UP000028828">
    <property type="component" value="Unassembled WGS sequence"/>
</dbReference>
<feature type="compositionally biased region" description="Low complexity" evidence="1">
    <location>
        <begin position="909"/>
        <end position="922"/>
    </location>
</feature>
<keyword evidence="2" id="KW-0648">Protein biosynthesis</keyword>
<feature type="region of interest" description="Disordered" evidence="1">
    <location>
        <begin position="176"/>
        <end position="196"/>
    </location>
</feature>
<evidence type="ECO:0000313" key="3">
    <source>
        <dbReference type="Proteomes" id="UP000028828"/>
    </source>
</evidence>
<feature type="region of interest" description="Disordered" evidence="1">
    <location>
        <begin position="1497"/>
        <end position="1527"/>
    </location>
</feature>
<feature type="compositionally biased region" description="Polar residues" evidence="1">
    <location>
        <begin position="1497"/>
        <end position="1512"/>
    </location>
</feature>
<evidence type="ECO:0000313" key="2">
    <source>
        <dbReference type="EMBL" id="KFG50214.1"/>
    </source>
</evidence>
<feature type="compositionally biased region" description="Polar residues" evidence="1">
    <location>
        <begin position="895"/>
        <end position="907"/>
    </location>
</feature>
<reference evidence="2 3" key="1">
    <citation type="submission" date="2014-03" db="EMBL/GenBank/DDBJ databases">
        <authorList>
            <person name="Sibley D."/>
            <person name="Venepally P."/>
            <person name="Karamycheva S."/>
            <person name="Hadjithomas M."/>
            <person name="Khan A."/>
            <person name="Brunk B."/>
            <person name="Roos D."/>
            <person name="Caler E."/>
            <person name="Lorenzi H."/>
        </authorList>
    </citation>
    <scope>NUCLEOTIDE SEQUENCE [LARGE SCALE GENOMIC DNA]</scope>
    <source>
        <strain evidence="3">p89</strain>
    </source>
</reference>
<feature type="region of interest" description="Disordered" evidence="1">
    <location>
        <begin position="1574"/>
        <end position="1659"/>
    </location>
</feature>
<feature type="region of interest" description="Disordered" evidence="1">
    <location>
        <begin position="1941"/>
        <end position="2002"/>
    </location>
</feature>
<dbReference type="Pfam" id="PF01652">
    <property type="entry name" value="IF4E"/>
    <property type="match status" value="1"/>
</dbReference>
<feature type="compositionally biased region" description="Basic and acidic residues" evidence="1">
    <location>
        <begin position="867"/>
        <end position="883"/>
    </location>
</feature>
<feature type="region of interest" description="Disordered" evidence="1">
    <location>
        <begin position="895"/>
        <end position="984"/>
    </location>
</feature>
<feature type="compositionally biased region" description="Low complexity" evidence="1">
    <location>
        <begin position="1741"/>
        <end position="1750"/>
    </location>
</feature>
<feature type="compositionally biased region" description="Polar residues" evidence="1">
    <location>
        <begin position="495"/>
        <end position="507"/>
    </location>
</feature>
<dbReference type="GO" id="GO:0003723">
    <property type="term" value="F:RNA binding"/>
    <property type="evidence" value="ECO:0007669"/>
    <property type="project" value="InterPro"/>
</dbReference>
<feature type="region of interest" description="Disordered" evidence="1">
    <location>
        <begin position="1741"/>
        <end position="1763"/>
    </location>
</feature>
<feature type="compositionally biased region" description="Basic and acidic residues" evidence="1">
    <location>
        <begin position="1354"/>
        <end position="1370"/>
    </location>
</feature>
<feature type="region of interest" description="Disordered" evidence="1">
    <location>
        <begin position="731"/>
        <end position="775"/>
    </location>
</feature>
<feature type="region of interest" description="Disordered" evidence="1">
    <location>
        <begin position="495"/>
        <end position="538"/>
    </location>
</feature>
<dbReference type="GO" id="GO:0003743">
    <property type="term" value="F:translation initiation factor activity"/>
    <property type="evidence" value="ECO:0007669"/>
    <property type="project" value="UniProtKB-KW"/>
</dbReference>
<feature type="region of interest" description="Disordered" evidence="1">
    <location>
        <begin position="216"/>
        <end position="319"/>
    </location>
</feature>
<feature type="region of interest" description="Disordered" evidence="1">
    <location>
        <begin position="1272"/>
        <end position="1397"/>
    </location>
</feature>
<feature type="region of interest" description="Disordered" evidence="1">
    <location>
        <begin position="1"/>
        <end position="52"/>
    </location>
</feature>
<dbReference type="SUPFAM" id="SSF55418">
    <property type="entry name" value="eIF4e-like"/>
    <property type="match status" value="1"/>
</dbReference>
<feature type="compositionally biased region" description="Basic and acidic residues" evidence="1">
    <location>
        <begin position="1904"/>
        <end position="1914"/>
    </location>
</feature>
<feature type="compositionally biased region" description="Low complexity" evidence="1">
    <location>
        <begin position="629"/>
        <end position="638"/>
    </location>
</feature>
<name>A0A086L0P6_TOXGO</name>
<protein>
    <submittedName>
        <fullName evidence="2">Eukaryotic initiation factor 4E</fullName>
    </submittedName>
</protein>
<gene>
    <name evidence="2" type="ORF">TGP89_312560</name>
</gene>
<feature type="region of interest" description="Disordered" evidence="1">
    <location>
        <begin position="1880"/>
        <end position="1926"/>
    </location>
</feature>
<feature type="compositionally biased region" description="Basic and acidic residues" evidence="1">
    <location>
        <begin position="961"/>
        <end position="970"/>
    </location>
</feature>
<feature type="region of interest" description="Disordered" evidence="1">
    <location>
        <begin position="569"/>
        <end position="590"/>
    </location>
</feature>
<feature type="compositionally biased region" description="Basic residues" evidence="1">
    <location>
        <begin position="1218"/>
        <end position="1232"/>
    </location>
</feature>
<feature type="region of interest" description="Disordered" evidence="1">
    <location>
        <begin position="615"/>
        <end position="688"/>
    </location>
</feature>
<organism evidence="2 3">
    <name type="scientific">Toxoplasma gondii p89</name>
    <dbReference type="NCBI Taxonomy" id="943119"/>
    <lineage>
        <taxon>Eukaryota</taxon>
        <taxon>Sar</taxon>
        <taxon>Alveolata</taxon>
        <taxon>Apicomplexa</taxon>
        <taxon>Conoidasida</taxon>
        <taxon>Coccidia</taxon>
        <taxon>Eucoccidiorida</taxon>
        <taxon>Eimeriorina</taxon>
        <taxon>Sarcocystidae</taxon>
        <taxon>Toxoplasma</taxon>
    </lineage>
</organism>
<dbReference type="OrthoDB" id="347748at2759"/>
<feature type="compositionally biased region" description="Low complexity" evidence="1">
    <location>
        <begin position="1643"/>
        <end position="1659"/>
    </location>
</feature>
<feature type="region of interest" description="Disordered" evidence="1">
    <location>
        <begin position="1455"/>
        <end position="1481"/>
    </location>
</feature>
<feature type="compositionally biased region" description="Polar residues" evidence="1">
    <location>
        <begin position="1885"/>
        <end position="1894"/>
    </location>
</feature>
<feature type="compositionally biased region" description="Basic and acidic residues" evidence="1">
    <location>
        <begin position="246"/>
        <end position="266"/>
    </location>
</feature>
<feature type="compositionally biased region" description="Low complexity" evidence="1">
    <location>
        <begin position="1164"/>
        <end position="1174"/>
    </location>
</feature>
<feature type="compositionally biased region" description="Basic and acidic residues" evidence="1">
    <location>
        <begin position="281"/>
        <end position="299"/>
    </location>
</feature>
<dbReference type="EMBL" id="AEYI02000346">
    <property type="protein sequence ID" value="KFG50214.1"/>
    <property type="molecule type" value="Genomic_DNA"/>
</dbReference>
<feature type="region of interest" description="Disordered" evidence="1">
    <location>
        <begin position="855"/>
        <end position="883"/>
    </location>
</feature>
<keyword evidence="2" id="KW-0396">Initiation factor</keyword>
<dbReference type="VEuPathDB" id="ToxoDB:TGP89_312560"/>
<proteinExistence type="predicted"/>
<feature type="region of interest" description="Disordered" evidence="1">
    <location>
        <begin position="1838"/>
        <end position="1861"/>
    </location>
</feature>
<dbReference type="Gene3D" id="3.30.760.10">
    <property type="entry name" value="RNA Cap, Translation Initiation Factor Eif4e"/>
    <property type="match status" value="1"/>
</dbReference>